<reference evidence="2 3" key="1">
    <citation type="journal article" date="2021" name="Cell Host Microbe">
        <title>in vivo commensal control of Clostridioides difficile virulence.</title>
        <authorList>
            <person name="Girinathan B.P."/>
            <person name="Dibenedetto N."/>
            <person name="Worley J.N."/>
            <person name="Peltier J."/>
            <person name="Arrieta-Ortiz M.L."/>
            <person name="Rupa Christinal Immanuel S."/>
            <person name="Lavin R."/>
            <person name="Delaney M.L."/>
            <person name="Cummins C."/>
            <person name="Hoffmann M."/>
            <person name="Luo Y."/>
            <person name="Gonzalez-Escalona N."/>
            <person name="Allard M."/>
            <person name="Onderdonk A.B."/>
            <person name="Gerber G.K."/>
            <person name="Sonenshein A.L."/>
            <person name="Baliga N."/>
            <person name="Dupuy B."/>
            <person name="Bry L."/>
        </authorList>
    </citation>
    <scope>NUCLEOTIDE SEQUENCE [LARGE SCALE GENOMIC DNA]</scope>
    <source>
        <strain evidence="2 3">DSM 599</strain>
    </source>
</reference>
<name>A0ABS7L2Y0_CLOSR</name>
<keyword evidence="1" id="KW-0472">Membrane</keyword>
<accession>A0ABS7L2Y0</accession>
<feature type="transmembrane region" description="Helical" evidence="1">
    <location>
        <begin position="46"/>
        <end position="70"/>
    </location>
</feature>
<dbReference type="RefSeq" id="WP_221862313.1">
    <property type="nucleotide sequence ID" value="NZ_JAIKTU010000018.1"/>
</dbReference>
<protein>
    <submittedName>
        <fullName evidence="2">Uncharacterized protein</fullName>
    </submittedName>
</protein>
<feature type="transmembrane region" description="Helical" evidence="1">
    <location>
        <begin position="76"/>
        <end position="93"/>
    </location>
</feature>
<sequence>MEFSKIDWSTLNYWGIVINVFMFLFSMWVVYIAIAFRVKRITCIKAIKYLISCMYISIITPLVLIGLAIIQNNVDTGNILCIMLILGYIKYFYNEIVECISKVVSISKEEIKKKRGNKN</sequence>
<feature type="transmembrane region" description="Helical" evidence="1">
    <location>
        <begin position="12"/>
        <end position="34"/>
    </location>
</feature>
<dbReference type="EMBL" id="JAIKTU010000018">
    <property type="protein sequence ID" value="MBY0757177.1"/>
    <property type="molecule type" value="Genomic_DNA"/>
</dbReference>
<dbReference type="Proteomes" id="UP001299068">
    <property type="component" value="Unassembled WGS sequence"/>
</dbReference>
<keyword evidence="1" id="KW-1133">Transmembrane helix</keyword>
<gene>
    <name evidence="2" type="ORF">K5V21_17235</name>
</gene>
<keyword evidence="1" id="KW-0812">Transmembrane</keyword>
<comment type="caution">
    <text evidence="2">The sequence shown here is derived from an EMBL/GenBank/DDBJ whole genome shotgun (WGS) entry which is preliminary data.</text>
</comment>
<organism evidence="2 3">
    <name type="scientific">Clostridium sardiniense</name>
    <name type="common">Clostridium absonum</name>
    <dbReference type="NCBI Taxonomy" id="29369"/>
    <lineage>
        <taxon>Bacteria</taxon>
        <taxon>Bacillati</taxon>
        <taxon>Bacillota</taxon>
        <taxon>Clostridia</taxon>
        <taxon>Eubacteriales</taxon>
        <taxon>Clostridiaceae</taxon>
        <taxon>Clostridium</taxon>
    </lineage>
</organism>
<proteinExistence type="predicted"/>
<evidence type="ECO:0000313" key="3">
    <source>
        <dbReference type="Proteomes" id="UP001299068"/>
    </source>
</evidence>
<keyword evidence="3" id="KW-1185">Reference proteome</keyword>
<evidence type="ECO:0000256" key="1">
    <source>
        <dbReference type="SAM" id="Phobius"/>
    </source>
</evidence>
<evidence type="ECO:0000313" key="2">
    <source>
        <dbReference type="EMBL" id="MBY0757177.1"/>
    </source>
</evidence>